<dbReference type="Proteomes" id="UP001472677">
    <property type="component" value="Unassembled WGS sequence"/>
</dbReference>
<dbReference type="Gene3D" id="1.10.510.10">
    <property type="entry name" value="Transferase(Phosphotransferase) domain 1"/>
    <property type="match status" value="1"/>
</dbReference>
<evidence type="ECO:0000256" key="14">
    <source>
        <dbReference type="SAM" id="SignalP"/>
    </source>
</evidence>
<keyword evidence="8" id="KW-1133">Transmembrane helix</keyword>
<evidence type="ECO:0000256" key="8">
    <source>
        <dbReference type="ARBA" id="ARBA00022989"/>
    </source>
</evidence>
<dbReference type="PANTHER" id="PTHR27005">
    <property type="entry name" value="WALL-ASSOCIATED RECEPTOR KINASE-LIKE 21"/>
    <property type="match status" value="1"/>
</dbReference>
<feature type="domain" description="Protein kinase" evidence="15">
    <location>
        <begin position="615"/>
        <end position="894"/>
    </location>
</feature>
<dbReference type="Pfam" id="PF00069">
    <property type="entry name" value="Pkinase"/>
    <property type="match status" value="1"/>
</dbReference>
<keyword evidence="6" id="KW-0808">Transferase</keyword>
<evidence type="ECO:0000256" key="3">
    <source>
        <dbReference type="ARBA" id="ARBA00022692"/>
    </source>
</evidence>
<evidence type="ECO:0000313" key="16">
    <source>
        <dbReference type="EMBL" id="KAK8571580.1"/>
    </source>
</evidence>
<dbReference type="InterPro" id="IPR008271">
    <property type="entry name" value="Ser/Thr_kinase_AS"/>
</dbReference>
<dbReference type="SUPFAM" id="SSF56112">
    <property type="entry name" value="Protein kinase-like (PK-like)"/>
    <property type="match status" value="1"/>
</dbReference>
<evidence type="ECO:0000256" key="6">
    <source>
        <dbReference type="ARBA" id="ARBA00022777"/>
    </source>
</evidence>
<dbReference type="Pfam" id="PF13947">
    <property type="entry name" value="GUB_WAK_bind"/>
    <property type="match status" value="2"/>
</dbReference>
<keyword evidence="10" id="KW-1015">Disulfide bond</keyword>
<evidence type="ECO:0000256" key="5">
    <source>
        <dbReference type="ARBA" id="ARBA00022741"/>
    </source>
</evidence>
<evidence type="ECO:0000256" key="11">
    <source>
        <dbReference type="ARBA" id="ARBA00023180"/>
    </source>
</evidence>
<name>A0ABR2F3I5_9ROSI</name>
<dbReference type="InterPro" id="IPR025287">
    <property type="entry name" value="WAK_GUB"/>
</dbReference>
<evidence type="ECO:0000256" key="4">
    <source>
        <dbReference type="ARBA" id="ARBA00022729"/>
    </source>
</evidence>
<dbReference type="Gene3D" id="3.30.200.20">
    <property type="entry name" value="Phosphorylase Kinase, domain 1"/>
    <property type="match status" value="1"/>
</dbReference>
<keyword evidence="6" id="KW-0418">Kinase</keyword>
<comment type="catalytic activity">
    <reaction evidence="13">
        <text>L-threonyl-[protein] + ATP = O-phospho-L-threonyl-[protein] + ADP + H(+)</text>
        <dbReference type="Rhea" id="RHEA:46608"/>
        <dbReference type="Rhea" id="RHEA-COMP:11060"/>
        <dbReference type="Rhea" id="RHEA-COMP:11605"/>
        <dbReference type="ChEBI" id="CHEBI:15378"/>
        <dbReference type="ChEBI" id="CHEBI:30013"/>
        <dbReference type="ChEBI" id="CHEBI:30616"/>
        <dbReference type="ChEBI" id="CHEBI:61977"/>
        <dbReference type="ChEBI" id="CHEBI:456216"/>
    </reaction>
</comment>
<evidence type="ECO:0000256" key="13">
    <source>
        <dbReference type="ARBA" id="ARBA00047951"/>
    </source>
</evidence>
<organism evidence="16 17">
    <name type="scientific">Hibiscus sabdariffa</name>
    <name type="common">roselle</name>
    <dbReference type="NCBI Taxonomy" id="183260"/>
    <lineage>
        <taxon>Eukaryota</taxon>
        <taxon>Viridiplantae</taxon>
        <taxon>Streptophyta</taxon>
        <taxon>Embryophyta</taxon>
        <taxon>Tracheophyta</taxon>
        <taxon>Spermatophyta</taxon>
        <taxon>Magnoliopsida</taxon>
        <taxon>eudicotyledons</taxon>
        <taxon>Gunneridae</taxon>
        <taxon>Pentapetalae</taxon>
        <taxon>rosids</taxon>
        <taxon>malvids</taxon>
        <taxon>Malvales</taxon>
        <taxon>Malvaceae</taxon>
        <taxon>Malvoideae</taxon>
        <taxon>Hibiscus</taxon>
    </lineage>
</organism>
<dbReference type="EMBL" id="JBBPBM010000008">
    <property type="protein sequence ID" value="KAK8571580.1"/>
    <property type="molecule type" value="Genomic_DNA"/>
</dbReference>
<comment type="subcellular location">
    <subcellularLocation>
        <location evidence="1">Membrane</location>
        <topology evidence="1">Single-pass type I membrane protein</topology>
    </subcellularLocation>
</comment>
<evidence type="ECO:0000256" key="1">
    <source>
        <dbReference type="ARBA" id="ARBA00004479"/>
    </source>
</evidence>
<gene>
    <name evidence="16" type="ORF">V6N12_027662</name>
</gene>
<sequence>MGVGVAFYFILQLTWLIPAAAQLHRNDCDETCGHVSIPYPFGIRSGCYYDSWFRVTCNETANGQRPFISRINLELVDSFWPDENLIVVNNPVTYLNCGNKRTASPSSVNLQDSPFYFSSRFNQFGSVGCGNFAAVFGNNRTNPISSCLQKSCGDRASKLHGCQAMISENITSYTASITEVISAAGSNTCASAFIFSGQKLIYRLQPSHYYSYAVDPVSGRYGLQRSDEGLEFPGDISIDTTHVWAALEWNLCDFEAALCPKREAPDFGCIRNCGNVDIPYPFGIEAGCYMNKWFRVTCNQTTDGSKLYLTSMGLELLSISVSKGTVVVNNSITYSNCLKTERVRVNCTVTGTLLCANFGTSDVNCSSDMDLSPYTVNMKDPYPNNLRRRLCGSAFIVDRRYLEMIHLCLNASSNWTLSHVPTTLKWSTRIRGWCDCSEGPDSPNVFSSPDGQYRWTNLGQNYLCVCAANDDGYGYVSTHRCPDQSRTCGTYYRHTYMLCLNTPGNNCSSSSCPRGYQNSGDECLLIEKSTEKSKISDNLAIIIGCSTSLGTLILLLGTWHFYKTLERRKSINLKKKYFKRNGGLLLHQHLSGNEGNVEKVRLFASEELEKATDYFNENRILGRGGQGTVYKGMLMDGSIVAIKKSKLVEEKIFDETKLEQFINEVMILSQINHRNVVKLLGCCLETKVPLLVYEFVPNGTLYHLIHEPNEEVLLTWEMRLRIAIEIANALSYLHSAASVSIYHRDIKSSNILLDDKYKAKVSDFGTSRSVAVEKTHVTTRVQGTFGYLDPEYFQSSQFTEKSDVYSFGVVLIELITGQKPITSSQSEEVVRSLANFFLLSMKENSLLDIVDPMVQNGGLEEEIVAVAKLAKRCLNLNGKKRPTMKQVALELEWIRSSEEANLIQQSADEDSDTDDMFEVSEITSCSTTDSVLVDA</sequence>
<keyword evidence="9" id="KW-0472">Membrane</keyword>
<accession>A0ABR2F3I5</accession>
<evidence type="ECO:0000256" key="10">
    <source>
        <dbReference type="ARBA" id="ARBA00023157"/>
    </source>
</evidence>
<feature type="signal peptide" evidence="14">
    <location>
        <begin position="1"/>
        <end position="21"/>
    </location>
</feature>
<protein>
    <recommendedName>
        <fullName evidence="15">Protein kinase domain-containing protein</fullName>
    </recommendedName>
</protein>
<proteinExistence type="predicted"/>
<dbReference type="PANTHER" id="PTHR27005:SF432">
    <property type="entry name" value="WALL-ASSOCIATED RECEPTOR KINASE-LIKE 6"/>
    <property type="match status" value="1"/>
</dbReference>
<dbReference type="SMART" id="SM00220">
    <property type="entry name" value="S_TKc"/>
    <property type="match status" value="1"/>
</dbReference>
<keyword evidence="2" id="KW-0597">Phosphoprotein</keyword>
<keyword evidence="5" id="KW-0547">Nucleotide-binding</keyword>
<evidence type="ECO:0000256" key="9">
    <source>
        <dbReference type="ARBA" id="ARBA00023136"/>
    </source>
</evidence>
<keyword evidence="17" id="KW-1185">Reference proteome</keyword>
<dbReference type="InterPro" id="IPR045274">
    <property type="entry name" value="WAK-like"/>
</dbReference>
<evidence type="ECO:0000256" key="2">
    <source>
        <dbReference type="ARBA" id="ARBA00022553"/>
    </source>
</evidence>
<dbReference type="PROSITE" id="PS50011">
    <property type="entry name" value="PROTEIN_KINASE_DOM"/>
    <property type="match status" value="1"/>
</dbReference>
<dbReference type="PROSITE" id="PS00108">
    <property type="entry name" value="PROTEIN_KINASE_ST"/>
    <property type="match status" value="1"/>
</dbReference>
<dbReference type="InterPro" id="IPR011009">
    <property type="entry name" value="Kinase-like_dom_sf"/>
</dbReference>
<feature type="chain" id="PRO_5047011047" description="Protein kinase domain-containing protein" evidence="14">
    <location>
        <begin position="22"/>
        <end position="935"/>
    </location>
</feature>
<comment type="caution">
    <text evidence="16">The sequence shown here is derived from an EMBL/GenBank/DDBJ whole genome shotgun (WGS) entry which is preliminary data.</text>
</comment>
<evidence type="ECO:0000259" key="15">
    <source>
        <dbReference type="PROSITE" id="PS50011"/>
    </source>
</evidence>
<keyword evidence="3" id="KW-0812">Transmembrane</keyword>
<reference evidence="16 17" key="1">
    <citation type="journal article" date="2024" name="G3 (Bethesda)">
        <title>Genome assembly of Hibiscus sabdariffa L. provides insights into metabolisms of medicinal natural products.</title>
        <authorList>
            <person name="Kim T."/>
        </authorList>
    </citation>
    <scope>NUCLEOTIDE SEQUENCE [LARGE SCALE GENOMIC DNA]</scope>
    <source>
        <strain evidence="16">TK-2024</strain>
        <tissue evidence="16">Old leaves</tissue>
    </source>
</reference>
<evidence type="ECO:0000256" key="7">
    <source>
        <dbReference type="ARBA" id="ARBA00022840"/>
    </source>
</evidence>
<evidence type="ECO:0000256" key="12">
    <source>
        <dbReference type="ARBA" id="ARBA00047558"/>
    </source>
</evidence>
<keyword evidence="4 14" id="KW-0732">Signal</keyword>
<keyword evidence="7" id="KW-0067">ATP-binding</keyword>
<evidence type="ECO:0000313" key="17">
    <source>
        <dbReference type="Proteomes" id="UP001472677"/>
    </source>
</evidence>
<keyword evidence="11" id="KW-0325">Glycoprotein</keyword>
<dbReference type="CDD" id="cd14066">
    <property type="entry name" value="STKc_IRAK"/>
    <property type="match status" value="1"/>
</dbReference>
<comment type="catalytic activity">
    <reaction evidence="12">
        <text>L-seryl-[protein] + ATP = O-phospho-L-seryl-[protein] + ADP + H(+)</text>
        <dbReference type="Rhea" id="RHEA:17989"/>
        <dbReference type="Rhea" id="RHEA-COMP:9863"/>
        <dbReference type="Rhea" id="RHEA-COMP:11604"/>
        <dbReference type="ChEBI" id="CHEBI:15378"/>
        <dbReference type="ChEBI" id="CHEBI:29999"/>
        <dbReference type="ChEBI" id="CHEBI:30616"/>
        <dbReference type="ChEBI" id="CHEBI:83421"/>
        <dbReference type="ChEBI" id="CHEBI:456216"/>
    </reaction>
</comment>
<dbReference type="InterPro" id="IPR000719">
    <property type="entry name" value="Prot_kinase_dom"/>
</dbReference>